<name>A0ABU1XMK8_9NOCA</name>
<keyword evidence="2" id="KW-0547">Nucleotide-binding</keyword>
<protein>
    <submittedName>
        <fullName evidence="2">Energy-coupling factor transporter ATP-binding protein EcfA2</fullName>
    </submittedName>
</protein>
<dbReference type="GO" id="GO:0005524">
    <property type="term" value="F:ATP binding"/>
    <property type="evidence" value="ECO:0007669"/>
    <property type="project" value="UniProtKB-KW"/>
</dbReference>
<dbReference type="InterPro" id="IPR027417">
    <property type="entry name" value="P-loop_NTPase"/>
</dbReference>
<dbReference type="InterPro" id="IPR055254">
    <property type="entry name" value="pPIWI_RE_Z"/>
</dbReference>
<proteinExistence type="predicted"/>
<dbReference type="EMBL" id="JAVDWW010000010">
    <property type="protein sequence ID" value="MDR7171788.1"/>
    <property type="molecule type" value="Genomic_DNA"/>
</dbReference>
<dbReference type="Pfam" id="PF18155">
    <property type="entry name" value="pPIWI_RE_Z"/>
    <property type="match status" value="1"/>
</dbReference>
<dbReference type="Proteomes" id="UP001251217">
    <property type="component" value="Unassembled WGS sequence"/>
</dbReference>
<dbReference type="SUPFAM" id="SSF52540">
    <property type="entry name" value="P-loop containing nucleoside triphosphate hydrolases"/>
    <property type="match status" value="1"/>
</dbReference>
<reference evidence="2 3" key="1">
    <citation type="submission" date="2023-07" db="EMBL/GenBank/DDBJ databases">
        <title>Sorghum-associated microbial communities from plants grown in Nebraska, USA.</title>
        <authorList>
            <person name="Schachtman D."/>
        </authorList>
    </citation>
    <scope>NUCLEOTIDE SEQUENCE [LARGE SCALE GENOMIC DNA]</scope>
    <source>
        <strain evidence="2 3">4272</strain>
    </source>
</reference>
<evidence type="ECO:0000313" key="2">
    <source>
        <dbReference type="EMBL" id="MDR7171788.1"/>
    </source>
</evidence>
<evidence type="ECO:0000259" key="1">
    <source>
        <dbReference type="Pfam" id="PF18155"/>
    </source>
</evidence>
<feature type="domain" description="pPIWI-RE three-gene island" evidence="1">
    <location>
        <begin position="25"/>
        <end position="185"/>
    </location>
</feature>
<sequence>MRDRTAWRATLMRQFQGLWDKDEQGMELGAFLDVELGITLVQRVCPNEPVTAAHELLTGYPLLEALGTRTDEVTASRIAVARHLLGPLRTRRDWETGIRSYRSVAEDLRGYRIDSDGRASARSVSIADRRFSDYDKALDSPPGLSRQTMRTAPAGQYVTFSRGRPVSVEIPESLALLPKPSGHQLAARTDRKPLTFTWEELAATAAMLDKREEDAKLADRGNWARLFARLRLRVREHDEFADSQHLTIGGILHLIGMVGAGKSTLMKLLAVCAAERKLRVTLVEGDVLSCLRTSAWLDSVRVSAAPIVGASAQHRHINRMHQVHAATAADGMALTGFPRAANLLSTACGLDALRPTTTPWEFQDAPCRDKLTEPGEGNAAKRFGCPLWGKCQRHSTSRAAVDASVWVATPASLVFSRVPQELNREQLRYLELVWRRSDLVIIDEADRVQAHLDEMFSPDQTLSGHDDAWLERVMDHTERELRVHGRAQFGDRKVREWVTTVNTARTIASRLYALLRRDPLPRGTSTMLKWIGRDCFTEWTLADKLVRTWTGADDVPDAHDEAYTTVRTALDQFLPDPLGQRGRAQSTLAVELVELARALVNLADEEECTRLATQWLRNATLPRPVAEAEVGEMALRLEFTMLLAVLSNTLNSLLRGWRAVDTSLNFDAVGGLTFQRPPEDYTPVVPAPPMGAILGYQYQRDSEHQDRMGTLRFFRCAGVGRWILLNLHRLFSADSSTGPAVLLMSGTSWAGTSPRYDIQHPVGAILQAPPEELCAVDESNFFLDSVRDEHGNAISVSGLRGLQRRLALQRILRELASQQRPGDPSRLEKELAKLPPERRRILLLVGSYREAEQVAHDLTDIRSDWRGRVLHLVADQTEFTGYWTPTLRRGDVSRLADTEATFLVAPLLAIERGHNILNPAGKAAIGSAYFLVRPHPRPDDITYPVQSMNRWAIEQIAELGSARHPYSTSDLHGLARELRAVGYRLWQSKLTMPLVYGSLDLATDRPALAWTQLVTIWQVIGRLVRGGCAARVHFCDAKFVPDPQDPRASLLVGMHRALDQYLGTDAACTPADRELAESLYGPFHRALARIPGVTNAEIH</sequence>
<keyword evidence="2" id="KW-0067">ATP-binding</keyword>
<evidence type="ECO:0000313" key="3">
    <source>
        <dbReference type="Proteomes" id="UP001251217"/>
    </source>
</evidence>
<comment type="caution">
    <text evidence="2">The sequence shown here is derived from an EMBL/GenBank/DDBJ whole genome shotgun (WGS) entry which is preliminary data.</text>
</comment>
<gene>
    <name evidence="2" type="ORF">J2W56_005549</name>
</gene>
<organism evidence="2 3">
    <name type="scientific">Nocardia kruczakiae</name>
    <dbReference type="NCBI Taxonomy" id="261477"/>
    <lineage>
        <taxon>Bacteria</taxon>
        <taxon>Bacillati</taxon>
        <taxon>Actinomycetota</taxon>
        <taxon>Actinomycetes</taxon>
        <taxon>Mycobacteriales</taxon>
        <taxon>Nocardiaceae</taxon>
        <taxon>Nocardia</taxon>
    </lineage>
</organism>
<dbReference type="RefSeq" id="WP_310406724.1">
    <property type="nucleotide sequence ID" value="NZ_JAVDWW010000010.1"/>
</dbReference>
<accession>A0ABU1XMK8</accession>
<keyword evidence="3" id="KW-1185">Reference proteome</keyword>